<dbReference type="Gene3D" id="1.10.287.70">
    <property type="match status" value="1"/>
</dbReference>
<protein>
    <submittedName>
        <fullName evidence="8">Ion transporter</fullName>
    </submittedName>
</protein>
<dbReference type="GO" id="GO:0001518">
    <property type="term" value="C:voltage-gated sodium channel complex"/>
    <property type="evidence" value="ECO:0007669"/>
    <property type="project" value="TreeGrafter"/>
</dbReference>
<dbReference type="PANTHER" id="PTHR10037:SF62">
    <property type="entry name" value="SODIUM CHANNEL PROTEIN 60E"/>
    <property type="match status" value="1"/>
</dbReference>
<dbReference type="GO" id="GO:0005248">
    <property type="term" value="F:voltage-gated sodium channel activity"/>
    <property type="evidence" value="ECO:0007669"/>
    <property type="project" value="TreeGrafter"/>
</dbReference>
<feature type="transmembrane region" description="Helical" evidence="6">
    <location>
        <begin position="83"/>
        <end position="103"/>
    </location>
</feature>
<dbReference type="AlphaFoldDB" id="A0A4R4X4X9"/>
<evidence type="ECO:0000256" key="4">
    <source>
        <dbReference type="ARBA" id="ARBA00023136"/>
    </source>
</evidence>
<feature type="domain" description="Ion transport" evidence="7">
    <location>
        <begin position="13"/>
        <end position="225"/>
    </location>
</feature>
<feature type="transmembrane region" description="Helical" evidence="6">
    <location>
        <begin position="193"/>
        <end position="218"/>
    </location>
</feature>
<dbReference type="SUPFAM" id="SSF81324">
    <property type="entry name" value="Voltage-gated potassium channels"/>
    <property type="match status" value="1"/>
</dbReference>
<dbReference type="Proteomes" id="UP000294543">
    <property type="component" value="Unassembled WGS sequence"/>
</dbReference>
<evidence type="ECO:0000256" key="6">
    <source>
        <dbReference type="SAM" id="Phobius"/>
    </source>
</evidence>
<sequence length="279" mass="30685">MLDRERVRALLAHPRFERAIMAVIVLNAITIGCETSSFVMGWIGEPLHVVDRVVVGVFVLELTARLYAHRGAFFKDPWNWFDAAIVGIALVPASGPASVLRTLRIMRALRLVTVVPSMRRVTSALMAAIPGMASILGLLIIIMYVAAVMATQWFGRTAPEFAEIPTSLFTLFQVMTGEGWPEIADQIMGAHPWAWVFFVAYIVVSSFVVLNLFIAVVVNAMDDESTSAEEQRTDDRLRTIMEELARLHTKLDALSTQARNRGQGDGPEAESSPSLSNAG</sequence>
<dbReference type="RefSeq" id="WP_132504238.1">
    <property type="nucleotide sequence ID" value="NZ_SMKP01000006.1"/>
</dbReference>
<comment type="caution">
    <text evidence="8">The sequence shown here is derived from an EMBL/GenBank/DDBJ whole genome shotgun (WGS) entry which is preliminary data.</text>
</comment>
<organism evidence="8 9">
    <name type="scientific">Nonomuraea diastatica</name>
    <dbReference type="NCBI Taxonomy" id="1848329"/>
    <lineage>
        <taxon>Bacteria</taxon>
        <taxon>Bacillati</taxon>
        <taxon>Actinomycetota</taxon>
        <taxon>Actinomycetes</taxon>
        <taxon>Streptosporangiales</taxon>
        <taxon>Streptosporangiaceae</taxon>
        <taxon>Nonomuraea</taxon>
    </lineage>
</organism>
<evidence type="ECO:0000313" key="8">
    <source>
        <dbReference type="EMBL" id="TDD25289.1"/>
    </source>
</evidence>
<evidence type="ECO:0000256" key="3">
    <source>
        <dbReference type="ARBA" id="ARBA00022989"/>
    </source>
</evidence>
<dbReference type="OrthoDB" id="5297065at2"/>
<keyword evidence="4 6" id="KW-0472">Membrane</keyword>
<dbReference type="Pfam" id="PF00520">
    <property type="entry name" value="Ion_trans"/>
    <property type="match status" value="1"/>
</dbReference>
<dbReference type="PROSITE" id="PS51257">
    <property type="entry name" value="PROKAR_LIPOPROTEIN"/>
    <property type="match status" value="1"/>
</dbReference>
<dbReference type="EMBL" id="SMKP01000006">
    <property type="protein sequence ID" value="TDD25289.1"/>
    <property type="molecule type" value="Genomic_DNA"/>
</dbReference>
<evidence type="ECO:0000256" key="2">
    <source>
        <dbReference type="ARBA" id="ARBA00022692"/>
    </source>
</evidence>
<dbReference type="InterPro" id="IPR043203">
    <property type="entry name" value="VGCC_Ca_Na"/>
</dbReference>
<evidence type="ECO:0000256" key="1">
    <source>
        <dbReference type="ARBA" id="ARBA00004141"/>
    </source>
</evidence>
<dbReference type="PANTHER" id="PTHR10037">
    <property type="entry name" value="VOLTAGE-GATED CATION CHANNEL CALCIUM AND SODIUM"/>
    <property type="match status" value="1"/>
</dbReference>
<keyword evidence="9" id="KW-1185">Reference proteome</keyword>
<dbReference type="InterPro" id="IPR005821">
    <property type="entry name" value="Ion_trans_dom"/>
</dbReference>
<feature type="region of interest" description="Disordered" evidence="5">
    <location>
        <begin position="251"/>
        <end position="279"/>
    </location>
</feature>
<name>A0A4R4X4X9_9ACTN</name>
<reference evidence="8 9" key="1">
    <citation type="submission" date="2019-03" db="EMBL/GenBank/DDBJ databases">
        <title>Draft genome sequences of novel Actinobacteria.</title>
        <authorList>
            <person name="Sahin N."/>
            <person name="Ay H."/>
            <person name="Saygin H."/>
        </authorList>
    </citation>
    <scope>NUCLEOTIDE SEQUENCE [LARGE SCALE GENOMIC DNA]</scope>
    <source>
        <strain evidence="8 9">KC712</strain>
    </source>
</reference>
<proteinExistence type="predicted"/>
<dbReference type="InterPro" id="IPR027359">
    <property type="entry name" value="Volt_channel_dom_sf"/>
</dbReference>
<evidence type="ECO:0000256" key="5">
    <source>
        <dbReference type="SAM" id="MobiDB-lite"/>
    </source>
</evidence>
<accession>A0A4R4X4X9</accession>
<evidence type="ECO:0000313" key="9">
    <source>
        <dbReference type="Proteomes" id="UP000294543"/>
    </source>
</evidence>
<feature type="transmembrane region" description="Helical" evidence="6">
    <location>
        <begin position="124"/>
        <end position="147"/>
    </location>
</feature>
<dbReference type="Gene3D" id="1.20.120.350">
    <property type="entry name" value="Voltage-gated potassium channels. Chain C"/>
    <property type="match status" value="1"/>
</dbReference>
<keyword evidence="3 6" id="KW-1133">Transmembrane helix</keyword>
<gene>
    <name evidence="8" type="ORF">E1294_03150</name>
</gene>
<keyword evidence="2 6" id="KW-0812">Transmembrane</keyword>
<feature type="transmembrane region" description="Helical" evidence="6">
    <location>
        <begin position="20"/>
        <end position="43"/>
    </location>
</feature>
<comment type="subcellular location">
    <subcellularLocation>
        <location evidence="1">Membrane</location>
        <topology evidence="1">Multi-pass membrane protein</topology>
    </subcellularLocation>
</comment>
<evidence type="ECO:0000259" key="7">
    <source>
        <dbReference type="Pfam" id="PF00520"/>
    </source>
</evidence>